<dbReference type="GO" id="GO:0009239">
    <property type="term" value="P:enterobactin biosynthetic process"/>
    <property type="evidence" value="ECO:0007669"/>
    <property type="project" value="TreeGrafter"/>
</dbReference>
<dbReference type="GO" id="GO:0043041">
    <property type="term" value="P:amino acid activation for nonribosomal peptide biosynthetic process"/>
    <property type="evidence" value="ECO:0007669"/>
    <property type="project" value="TreeGrafter"/>
</dbReference>
<evidence type="ECO:0000259" key="4">
    <source>
        <dbReference type="PROSITE" id="PS50075"/>
    </source>
</evidence>
<dbReference type="PANTHER" id="PTHR45527">
    <property type="entry name" value="NONRIBOSOMAL PEPTIDE SYNTHETASE"/>
    <property type="match status" value="1"/>
</dbReference>
<reference evidence="6" key="1">
    <citation type="submission" date="2016-10" db="EMBL/GenBank/DDBJ databases">
        <authorList>
            <person name="Varghese N."/>
            <person name="Submissions S."/>
        </authorList>
    </citation>
    <scope>NUCLEOTIDE SEQUENCE [LARGE SCALE GENOMIC DNA]</scope>
    <source>
        <strain evidence="6">CGMCC 4.2126</strain>
    </source>
</reference>
<accession>A0A1I3N0P6</accession>
<dbReference type="InterPro" id="IPR020806">
    <property type="entry name" value="PKS_PP-bd"/>
</dbReference>
<dbReference type="GO" id="GO:0009366">
    <property type="term" value="C:enterobactin synthetase complex"/>
    <property type="evidence" value="ECO:0007669"/>
    <property type="project" value="TreeGrafter"/>
</dbReference>
<dbReference type="PANTHER" id="PTHR45527:SF1">
    <property type="entry name" value="FATTY ACID SYNTHASE"/>
    <property type="match status" value="1"/>
</dbReference>
<dbReference type="GO" id="GO:0031177">
    <property type="term" value="F:phosphopantetheine binding"/>
    <property type="evidence" value="ECO:0007669"/>
    <property type="project" value="InterPro"/>
</dbReference>
<dbReference type="Pfam" id="PF00550">
    <property type="entry name" value="PP-binding"/>
    <property type="match status" value="1"/>
</dbReference>
<dbReference type="Gene3D" id="1.10.1200.10">
    <property type="entry name" value="ACP-like"/>
    <property type="match status" value="1"/>
</dbReference>
<dbReference type="AlphaFoldDB" id="A0A1I3N0P6"/>
<protein>
    <submittedName>
        <fullName evidence="5">Phosphopantetheine attachment site</fullName>
    </submittedName>
</protein>
<dbReference type="InterPro" id="IPR009081">
    <property type="entry name" value="PP-bd_ACP"/>
</dbReference>
<dbReference type="PROSITE" id="PS50075">
    <property type="entry name" value="CARRIER"/>
    <property type="match status" value="1"/>
</dbReference>
<dbReference type="GO" id="GO:0008610">
    <property type="term" value="P:lipid biosynthetic process"/>
    <property type="evidence" value="ECO:0007669"/>
    <property type="project" value="UniProtKB-ARBA"/>
</dbReference>
<proteinExistence type="predicted"/>
<dbReference type="Gene3D" id="3.30.559.30">
    <property type="entry name" value="Nonribosomal peptide synthetase, condensation domain"/>
    <property type="match status" value="1"/>
</dbReference>
<keyword evidence="2" id="KW-0596">Phosphopantetheine</keyword>
<dbReference type="SMART" id="SM00823">
    <property type="entry name" value="PKS_PP"/>
    <property type="match status" value="1"/>
</dbReference>
<feature type="domain" description="Carrier" evidence="4">
    <location>
        <begin position="1"/>
        <end position="76"/>
    </location>
</feature>
<gene>
    <name evidence="5" type="ORF">SAMN05216275_10667</name>
</gene>
<dbReference type="Pfam" id="PF00668">
    <property type="entry name" value="Condensation"/>
    <property type="match status" value="1"/>
</dbReference>
<keyword evidence="3" id="KW-0597">Phosphoprotein</keyword>
<evidence type="ECO:0000256" key="1">
    <source>
        <dbReference type="ARBA" id="ARBA00001957"/>
    </source>
</evidence>
<dbReference type="SUPFAM" id="SSF52777">
    <property type="entry name" value="CoA-dependent acyltransferases"/>
    <property type="match status" value="2"/>
</dbReference>
<organism evidence="5 6">
    <name type="scientific">Streptosporangium canum</name>
    <dbReference type="NCBI Taxonomy" id="324952"/>
    <lineage>
        <taxon>Bacteria</taxon>
        <taxon>Bacillati</taxon>
        <taxon>Actinomycetota</taxon>
        <taxon>Actinomycetes</taxon>
        <taxon>Streptosporangiales</taxon>
        <taxon>Streptosporangiaceae</taxon>
        <taxon>Streptosporangium</taxon>
    </lineage>
</organism>
<dbReference type="GO" id="GO:0005829">
    <property type="term" value="C:cytosol"/>
    <property type="evidence" value="ECO:0007669"/>
    <property type="project" value="TreeGrafter"/>
</dbReference>
<dbReference type="EMBL" id="FOQY01000006">
    <property type="protein sequence ID" value="SFJ02580.1"/>
    <property type="molecule type" value="Genomic_DNA"/>
</dbReference>
<dbReference type="SUPFAM" id="SSF47336">
    <property type="entry name" value="ACP-like"/>
    <property type="match status" value="1"/>
</dbReference>
<dbReference type="InterPro" id="IPR023213">
    <property type="entry name" value="CAT-like_dom_sf"/>
</dbReference>
<evidence type="ECO:0000313" key="6">
    <source>
        <dbReference type="Proteomes" id="UP000199111"/>
    </source>
</evidence>
<dbReference type="InterPro" id="IPR036736">
    <property type="entry name" value="ACP-like_sf"/>
</dbReference>
<evidence type="ECO:0000256" key="3">
    <source>
        <dbReference type="ARBA" id="ARBA00022553"/>
    </source>
</evidence>
<keyword evidence="6" id="KW-1185">Reference proteome</keyword>
<dbReference type="Proteomes" id="UP000199111">
    <property type="component" value="Unassembled WGS sequence"/>
</dbReference>
<dbReference type="GO" id="GO:0047527">
    <property type="term" value="F:2,3-dihydroxybenzoate-serine ligase activity"/>
    <property type="evidence" value="ECO:0007669"/>
    <property type="project" value="TreeGrafter"/>
</dbReference>
<comment type="cofactor">
    <cofactor evidence="1">
        <name>pantetheine 4'-phosphate</name>
        <dbReference type="ChEBI" id="CHEBI:47942"/>
    </cofactor>
</comment>
<name>A0A1I3N0P6_9ACTN</name>
<dbReference type="InterPro" id="IPR001242">
    <property type="entry name" value="Condensation_dom"/>
</dbReference>
<evidence type="ECO:0000313" key="5">
    <source>
        <dbReference type="EMBL" id="SFJ02580.1"/>
    </source>
</evidence>
<dbReference type="Gene3D" id="3.30.559.10">
    <property type="entry name" value="Chloramphenicol acetyltransferase-like domain"/>
    <property type="match status" value="1"/>
</dbReference>
<evidence type="ECO:0000256" key="2">
    <source>
        <dbReference type="ARBA" id="ARBA00022450"/>
    </source>
</evidence>
<sequence length="526" mass="58336">MPEGNITHSMLNIWRDVLKVDSVGVNDTFFTLGGDSLSALELNERIQESFGVRLRLRQIFDNPSVNRLSELVAASAASEGAGAGTGETADGEPAAVEFPLALGQEYFWRLATEMPDATFFVQCTELHCTDVDTGDLLGALQDVVRRQSALRCTFHVRDGHPMQRIEPDLEVPVTVIDHEGADADADRIALIAQATLKGTATPFDLGSELPIRASLLRFGPRESSLLVFTHHISFDGLSRQIFVQDLVAAYRARRGGPAPRPRRGSFVEFVTDQRKRMTDGVVARTVEFWREQFEAGAPDVLLRGGKAEGRGTYRTRTLNRTISRDAVIAATEFARANGVTLFTVLLAAFHQVVSDMSGQWRIPVAVQVANRSDVRQRGMIGPFANTLVVVGPDGPSDDVASQVRIVERRLLDVVDAQEVPLELAVDMIRATTPLKVQRQLRLGFTLNERSVKRVELPDGVIVADLRVPPETERIDPTTFDLVVEVRPDADRLAGILHHKADVYSQEIVDEFWQRWETYLLEVRKQA</sequence>